<evidence type="ECO:0000313" key="4">
    <source>
        <dbReference type="EMBL" id="KAL1504195.1"/>
    </source>
</evidence>
<reference evidence="4 5" key="1">
    <citation type="journal article" date="2024" name="Science">
        <title>Giant polyketide synthase enzymes in the biosynthesis of giant marine polyether toxins.</title>
        <authorList>
            <person name="Fallon T.R."/>
            <person name="Shende V.V."/>
            <person name="Wierzbicki I.H."/>
            <person name="Pendleton A.L."/>
            <person name="Watervoot N.F."/>
            <person name="Auber R.P."/>
            <person name="Gonzalez D.J."/>
            <person name="Wisecaver J.H."/>
            <person name="Moore B.S."/>
        </authorList>
    </citation>
    <scope>NUCLEOTIDE SEQUENCE [LARGE SCALE GENOMIC DNA]</scope>
    <source>
        <strain evidence="4 5">12B1</strain>
    </source>
</reference>
<dbReference type="InterPro" id="IPR003961">
    <property type="entry name" value="FN3_dom"/>
</dbReference>
<feature type="compositionally biased region" description="Basic residues" evidence="1">
    <location>
        <begin position="569"/>
        <end position="578"/>
    </location>
</feature>
<dbReference type="Proteomes" id="UP001515480">
    <property type="component" value="Unassembled WGS sequence"/>
</dbReference>
<comment type="caution">
    <text evidence="4">The sequence shown here is derived from an EMBL/GenBank/DDBJ whole genome shotgun (WGS) entry which is preliminary data.</text>
</comment>
<keyword evidence="5" id="KW-1185">Reference proteome</keyword>
<sequence length="690" mass="72816">MRTALTLLASVASVRAAETAFSPSWAPPKCASWCHWEPSTSCLVVQCKDCDFCEAPAPEQPQPQCADWCDATKHCADSRCSRCYSCTAESGETAKCMAFCGLHHCKAHDSRCMGCELCGAPPPKPTAASSQCPQWCSATQNGHCGFDDRCDGCAFCHSTQGAAAARQPAPTLPAAQAGGAAVGDASCAAIGPRLEVHRPTSRVSVVVSQWVDDGTISLDFRGTQMELSFLEDGAHNHRWEPVAPPMLGPTDGVLAYRMLPTPKGGGGAPIEKLALTILSEEEAAWEEPRVSCSSTRTPWPPKPPPPPRPPRPPPLAQRGRVPSATPPPAAEAPRRAPLLEVRAVSCESATLAWADAAPPRTRLEYELEVRERGAAAPLGTISTGAHEHTVEHLAAATPLEFRVRARDPARPLDGWGPQGVATASTSALDEQMAAPDAPSLAAAAEACGAIQLLLPELRTDCARESSLVLEYRVAGEEAWAAYSQQGLRSTRLQVKVADASVGYEFRLVARRAEKSSAPSASLGPVSACGELLPPVRAAWVRVAVPAALLLAASLCVACVGCCVCRGGARRPAGHRPVRRQSDEEGASTLGCDDEVTVHYDIDGAVQSGILPLEGVGSIAQLLEEVADFGAELIGGAEIHVEDIDVHYEEAHGKMKKITARTPLSVVLVAGSLSVSEKKGRFRQKGARGKR</sequence>
<dbReference type="InterPro" id="IPR036116">
    <property type="entry name" value="FN3_sf"/>
</dbReference>
<protein>
    <recommendedName>
        <fullName evidence="3">Fibronectin type-III domain-containing protein</fullName>
    </recommendedName>
</protein>
<keyword evidence="2" id="KW-0732">Signal</keyword>
<proteinExistence type="predicted"/>
<dbReference type="EMBL" id="JBGBPQ010000020">
    <property type="protein sequence ID" value="KAL1504195.1"/>
    <property type="molecule type" value="Genomic_DNA"/>
</dbReference>
<evidence type="ECO:0000256" key="1">
    <source>
        <dbReference type="SAM" id="MobiDB-lite"/>
    </source>
</evidence>
<feature type="region of interest" description="Disordered" evidence="1">
    <location>
        <begin position="284"/>
        <end position="335"/>
    </location>
</feature>
<feature type="compositionally biased region" description="Pro residues" evidence="1">
    <location>
        <begin position="298"/>
        <end position="315"/>
    </location>
</feature>
<evidence type="ECO:0000259" key="3">
    <source>
        <dbReference type="PROSITE" id="PS50853"/>
    </source>
</evidence>
<feature type="signal peptide" evidence="2">
    <location>
        <begin position="1"/>
        <end position="16"/>
    </location>
</feature>
<feature type="chain" id="PRO_5044311267" description="Fibronectin type-III domain-containing protein" evidence="2">
    <location>
        <begin position="17"/>
        <end position="690"/>
    </location>
</feature>
<evidence type="ECO:0000313" key="5">
    <source>
        <dbReference type="Proteomes" id="UP001515480"/>
    </source>
</evidence>
<dbReference type="SUPFAM" id="SSF49265">
    <property type="entry name" value="Fibronectin type III"/>
    <property type="match status" value="1"/>
</dbReference>
<dbReference type="CDD" id="cd00063">
    <property type="entry name" value="FN3"/>
    <property type="match status" value="2"/>
</dbReference>
<name>A0AB34IQ79_PRYPA</name>
<dbReference type="Gene3D" id="2.60.40.10">
    <property type="entry name" value="Immunoglobulins"/>
    <property type="match status" value="1"/>
</dbReference>
<evidence type="ECO:0000256" key="2">
    <source>
        <dbReference type="SAM" id="SignalP"/>
    </source>
</evidence>
<dbReference type="InterPro" id="IPR013783">
    <property type="entry name" value="Ig-like_fold"/>
</dbReference>
<gene>
    <name evidence="4" type="ORF">AB1Y20_010604</name>
</gene>
<organism evidence="4 5">
    <name type="scientific">Prymnesium parvum</name>
    <name type="common">Toxic golden alga</name>
    <dbReference type="NCBI Taxonomy" id="97485"/>
    <lineage>
        <taxon>Eukaryota</taxon>
        <taxon>Haptista</taxon>
        <taxon>Haptophyta</taxon>
        <taxon>Prymnesiophyceae</taxon>
        <taxon>Prymnesiales</taxon>
        <taxon>Prymnesiaceae</taxon>
        <taxon>Prymnesium</taxon>
    </lineage>
</organism>
<feature type="region of interest" description="Disordered" evidence="1">
    <location>
        <begin position="569"/>
        <end position="588"/>
    </location>
</feature>
<dbReference type="AlphaFoldDB" id="A0AB34IQ79"/>
<accession>A0AB34IQ79</accession>
<feature type="domain" description="Fibronectin type-III" evidence="3">
    <location>
        <begin position="333"/>
        <end position="429"/>
    </location>
</feature>
<dbReference type="PROSITE" id="PS50853">
    <property type="entry name" value="FN3"/>
    <property type="match status" value="1"/>
</dbReference>